<accession>A0A917MBQ9</accession>
<dbReference type="GO" id="GO:0005507">
    <property type="term" value="F:copper ion binding"/>
    <property type="evidence" value="ECO:0007669"/>
    <property type="project" value="TreeGrafter"/>
</dbReference>
<evidence type="ECO:0000256" key="2">
    <source>
        <dbReference type="ARBA" id="ARBA00022448"/>
    </source>
</evidence>
<dbReference type="AlphaFoldDB" id="A0A917MBQ9"/>
<dbReference type="InterPro" id="IPR036412">
    <property type="entry name" value="HAD-like_sf"/>
</dbReference>
<dbReference type="GO" id="GO:0055070">
    <property type="term" value="P:copper ion homeostasis"/>
    <property type="evidence" value="ECO:0007669"/>
    <property type="project" value="TreeGrafter"/>
</dbReference>
<reference evidence="14" key="2">
    <citation type="submission" date="2020-09" db="EMBL/GenBank/DDBJ databases">
        <authorList>
            <person name="Sun Q."/>
            <person name="Zhou Y."/>
        </authorList>
    </citation>
    <scope>NUCLEOTIDE SEQUENCE</scope>
    <source>
        <strain evidence="14">CGMCC 1.12195</strain>
    </source>
</reference>
<keyword evidence="4" id="KW-0597">Phosphoprotein</keyword>
<feature type="domain" description="P-type ATPase A" evidence="13">
    <location>
        <begin position="260"/>
        <end position="354"/>
    </location>
</feature>
<keyword evidence="8" id="KW-1278">Translocase</keyword>
<evidence type="ECO:0000313" key="15">
    <source>
        <dbReference type="Proteomes" id="UP000660862"/>
    </source>
</evidence>
<evidence type="ECO:0000256" key="4">
    <source>
        <dbReference type="ARBA" id="ARBA00022553"/>
    </source>
</evidence>
<dbReference type="GO" id="GO:0043682">
    <property type="term" value="F:P-type divalent copper transporter activity"/>
    <property type="evidence" value="ECO:0007669"/>
    <property type="project" value="TreeGrafter"/>
</dbReference>
<dbReference type="PANTHER" id="PTHR43520">
    <property type="entry name" value="ATP7, ISOFORM B"/>
    <property type="match status" value="1"/>
</dbReference>
<comment type="caution">
    <text evidence="14">The sequence shown here is derived from an EMBL/GenBank/DDBJ whole genome shotgun (WGS) entry which is preliminary data.</text>
</comment>
<sequence>MQQYYRYNTHPGKKRQARSERYDYLDEATIADKLIDFRNEELTIITCYIPAIHCSSCIWLLEHLYKLHPAIMTSQSDFMKKQVTITFKQDELSLRGLVELLADVGYEPKITLQDVVQENRKFSQKGLIAKIAVAGFCFGNSMMLSFPEYFGMAAFEASYSVFFGWMNLAFTLPVLLYSGRDYFGSAWHSLRQRQLNLDVPLALGILVLFLRTAWEIIGGSGAGFADTLCGLVFFLLVGRWVQQRTYHHISFERDYRSYFPVAVTRITEDGNKPVPIAAIQVGDRLVIRNNEIIPADAILLKGNAAIDFSFVTGESQPVRKVLGEIIYAGGRQLGAAIELEVTRAVSQSYLTQLWNNEAFKQYERKFRTFSNVVSRYFTIALLTVAITAMTYWFFQDNPAKAWGAFTAVLIIGCPCALALSSPFTLSAALSVFDRNRFYVKNTAAIEQLAAIDCLVFDKTGTISSPDASRMHFEGDLSANELAMVVAVCRNSSHPVSRELVNWAGAVAPLVAADFRELPGEGIEAIVGTHRIRVGSGAFIGVVDGSPGASGGSRTYIAIDERIMGCFHAEQPWRPNLRALMGRLADDYKLNLISGDNDRDKDGLRGVFPSDADLLFDRLPAEKLEYIRSLQTAGRAVCMFGDGLNDAGALKQADLGIAVSDDINNFSPGCDAVLDGKSFAQLPRFFAFAKDVRKVIHASFGISLMYNTVGLSFAVMGTMSPLFAAVLMPLSTVTIIGFTTVATHLYAIKNHLNKDLS</sequence>
<keyword evidence="7" id="KW-0460">Magnesium</keyword>
<keyword evidence="2" id="KW-0813">Transport</keyword>
<dbReference type="Gene3D" id="2.70.150.10">
    <property type="entry name" value="Calcium-transporting ATPase, cytoplasmic transduction domain A"/>
    <property type="match status" value="1"/>
</dbReference>
<evidence type="ECO:0000256" key="8">
    <source>
        <dbReference type="ARBA" id="ARBA00022967"/>
    </source>
</evidence>
<keyword evidence="9 12" id="KW-1133">Transmembrane helix</keyword>
<proteinExistence type="predicted"/>
<dbReference type="PRINTS" id="PR00119">
    <property type="entry name" value="CATATPASE"/>
</dbReference>
<dbReference type="Pfam" id="PF00122">
    <property type="entry name" value="E1-E2_ATPase"/>
    <property type="match status" value="1"/>
</dbReference>
<dbReference type="Gene3D" id="3.40.1110.10">
    <property type="entry name" value="Calcium-transporting ATPase, cytoplasmic domain N"/>
    <property type="match status" value="1"/>
</dbReference>
<feature type="transmembrane region" description="Helical" evidence="12">
    <location>
        <begin position="406"/>
        <end position="432"/>
    </location>
</feature>
<dbReference type="Gene3D" id="3.30.70.100">
    <property type="match status" value="1"/>
</dbReference>
<gene>
    <name evidence="14" type="primary">ccoI</name>
    <name evidence="14" type="ORF">GCM10007415_21940</name>
</gene>
<evidence type="ECO:0000256" key="1">
    <source>
        <dbReference type="ARBA" id="ARBA00004651"/>
    </source>
</evidence>
<feature type="transmembrane region" description="Helical" evidence="12">
    <location>
        <begin position="199"/>
        <end position="217"/>
    </location>
</feature>
<feature type="transmembrane region" description="Helical" evidence="12">
    <location>
        <begin position="721"/>
        <end position="747"/>
    </location>
</feature>
<evidence type="ECO:0000259" key="13">
    <source>
        <dbReference type="Pfam" id="PF00122"/>
    </source>
</evidence>
<dbReference type="Pfam" id="PF00702">
    <property type="entry name" value="Hydrolase"/>
    <property type="match status" value="1"/>
</dbReference>
<dbReference type="InterPro" id="IPR008250">
    <property type="entry name" value="ATPase_P-typ_transduc_dom_A_sf"/>
</dbReference>
<dbReference type="InterPro" id="IPR059000">
    <property type="entry name" value="ATPase_P-type_domA"/>
</dbReference>
<dbReference type="SUPFAM" id="SSF56784">
    <property type="entry name" value="HAD-like"/>
    <property type="match status" value="1"/>
</dbReference>
<evidence type="ECO:0000256" key="5">
    <source>
        <dbReference type="ARBA" id="ARBA00022692"/>
    </source>
</evidence>
<dbReference type="SUPFAM" id="SSF81665">
    <property type="entry name" value="Calcium ATPase, transmembrane domain M"/>
    <property type="match status" value="1"/>
</dbReference>
<comment type="subcellular location">
    <subcellularLocation>
        <location evidence="1">Cell membrane</location>
        <topology evidence="1">Multi-pass membrane protein</topology>
    </subcellularLocation>
</comment>
<dbReference type="NCBIfam" id="TIGR01494">
    <property type="entry name" value="ATPase_P-type"/>
    <property type="match status" value="1"/>
</dbReference>
<dbReference type="InterPro" id="IPR023299">
    <property type="entry name" value="ATPase_P-typ_cyto_dom_N"/>
</dbReference>
<dbReference type="PANTHER" id="PTHR43520:SF5">
    <property type="entry name" value="CATION-TRANSPORTING P-TYPE ATPASE-RELATED"/>
    <property type="match status" value="1"/>
</dbReference>
<feature type="transmembrane region" description="Helical" evidence="12">
    <location>
        <begin position="127"/>
        <end position="146"/>
    </location>
</feature>
<keyword evidence="15" id="KW-1185">Reference proteome</keyword>
<dbReference type="InterPro" id="IPR023214">
    <property type="entry name" value="HAD_sf"/>
</dbReference>
<evidence type="ECO:0000256" key="11">
    <source>
        <dbReference type="ARBA" id="ARBA00023136"/>
    </source>
</evidence>
<feature type="transmembrane region" description="Helical" evidence="12">
    <location>
        <begin position="223"/>
        <end position="241"/>
    </location>
</feature>
<keyword evidence="10" id="KW-0406">Ion transport</keyword>
<evidence type="ECO:0000256" key="9">
    <source>
        <dbReference type="ARBA" id="ARBA00022989"/>
    </source>
</evidence>
<evidence type="ECO:0000313" key="14">
    <source>
        <dbReference type="EMBL" id="GGG87691.1"/>
    </source>
</evidence>
<feature type="transmembrane region" description="Helical" evidence="12">
    <location>
        <begin position="373"/>
        <end position="394"/>
    </location>
</feature>
<organism evidence="14 15">
    <name type="scientific">Parapedobacter pyrenivorans</name>
    <dbReference type="NCBI Taxonomy" id="1305674"/>
    <lineage>
        <taxon>Bacteria</taxon>
        <taxon>Pseudomonadati</taxon>
        <taxon>Bacteroidota</taxon>
        <taxon>Sphingobacteriia</taxon>
        <taxon>Sphingobacteriales</taxon>
        <taxon>Sphingobacteriaceae</taxon>
        <taxon>Parapedobacter</taxon>
    </lineage>
</organism>
<keyword evidence="11 12" id="KW-0472">Membrane</keyword>
<evidence type="ECO:0000256" key="7">
    <source>
        <dbReference type="ARBA" id="ARBA00022842"/>
    </source>
</evidence>
<dbReference type="Proteomes" id="UP000660862">
    <property type="component" value="Unassembled WGS sequence"/>
</dbReference>
<keyword evidence="6" id="KW-0479">Metal-binding</keyword>
<name>A0A917MBQ9_9SPHI</name>
<evidence type="ECO:0000256" key="3">
    <source>
        <dbReference type="ARBA" id="ARBA00022475"/>
    </source>
</evidence>
<protein>
    <submittedName>
        <fullName evidence="14">ATPase</fullName>
    </submittedName>
</protein>
<evidence type="ECO:0000256" key="12">
    <source>
        <dbReference type="SAM" id="Phobius"/>
    </source>
</evidence>
<keyword evidence="3" id="KW-1003">Cell membrane</keyword>
<dbReference type="EMBL" id="BMER01000001">
    <property type="protein sequence ID" value="GGG87691.1"/>
    <property type="molecule type" value="Genomic_DNA"/>
</dbReference>
<feature type="transmembrane region" description="Helical" evidence="12">
    <location>
        <begin position="694"/>
        <end position="715"/>
    </location>
</feature>
<dbReference type="SUPFAM" id="SSF55008">
    <property type="entry name" value="HMA, heavy metal-associated domain"/>
    <property type="match status" value="1"/>
</dbReference>
<dbReference type="GO" id="GO:0016887">
    <property type="term" value="F:ATP hydrolysis activity"/>
    <property type="evidence" value="ECO:0007669"/>
    <property type="project" value="InterPro"/>
</dbReference>
<reference evidence="14" key="1">
    <citation type="journal article" date="2014" name="Int. J. Syst. Evol. Microbiol.">
        <title>Complete genome sequence of Corynebacterium casei LMG S-19264T (=DSM 44701T), isolated from a smear-ripened cheese.</title>
        <authorList>
            <consortium name="US DOE Joint Genome Institute (JGI-PGF)"/>
            <person name="Walter F."/>
            <person name="Albersmeier A."/>
            <person name="Kalinowski J."/>
            <person name="Ruckert C."/>
        </authorList>
    </citation>
    <scope>NUCLEOTIDE SEQUENCE</scope>
    <source>
        <strain evidence="14">CGMCC 1.12195</strain>
    </source>
</reference>
<evidence type="ECO:0000256" key="6">
    <source>
        <dbReference type="ARBA" id="ARBA00022723"/>
    </source>
</evidence>
<dbReference type="InterPro" id="IPR001757">
    <property type="entry name" value="P_typ_ATPase"/>
</dbReference>
<dbReference type="InterPro" id="IPR036163">
    <property type="entry name" value="HMA_dom_sf"/>
</dbReference>
<evidence type="ECO:0000256" key="10">
    <source>
        <dbReference type="ARBA" id="ARBA00023065"/>
    </source>
</evidence>
<dbReference type="GO" id="GO:0005524">
    <property type="term" value="F:ATP binding"/>
    <property type="evidence" value="ECO:0007669"/>
    <property type="project" value="InterPro"/>
</dbReference>
<dbReference type="GO" id="GO:0005886">
    <property type="term" value="C:plasma membrane"/>
    <property type="evidence" value="ECO:0007669"/>
    <property type="project" value="UniProtKB-SubCell"/>
</dbReference>
<keyword evidence="5 12" id="KW-0812">Transmembrane</keyword>
<dbReference type="InterPro" id="IPR023298">
    <property type="entry name" value="ATPase_P-typ_TM_dom_sf"/>
</dbReference>
<dbReference type="Gene3D" id="3.40.50.1000">
    <property type="entry name" value="HAD superfamily/HAD-like"/>
    <property type="match status" value="1"/>
</dbReference>
<dbReference type="SUPFAM" id="SSF81653">
    <property type="entry name" value="Calcium ATPase, transduction domain A"/>
    <property type="match status" value="1"/>
</dbReference>
<feature type="transmembrane region" description="Helical" evidence="12">
    <location>
        <begin position="158"/>
        <end position="178"/>
    </location>
</feature>